<evidence type="ECO:0000256" key="2">
    <source>
        <dbReference type="ARBA" id="ARBA00004240"/>
    </source>
</evidence>
<dbReference type="GO" id="GO:0005739">
    <property type="term" value="C:mitochondrion"/>
    <property type="evidence" value="ECO:0007669"/>
    <property type="project" value="UniProtKB-SubCell"/>
</dbReference>
<dbReference type="GO" id="GO:0005783">
    <property type="term" value="C:endoplasmic reticulum"/>
    <property type="evidence" value="ECO:0007669"/>
    <property type="project" value="UniProtKB-SubCell"/>
</dbReference>
<dbReference type="InterPro" id="IPR052374">
    <property type="entry name" value="SERAC1"/>
</dbReference>
<comment type="caution">
    <text evidence="9">The sequence shown here is derived from an EMBL/GenBank/DDBJ whole genome shotgun (WGS) entry which is preliminary data.</text>
</comment>
<evidence type="ECO:0000313" key="9">
    <source>
        <dbReference type="EMBL" id="KAK0612772.1"/>
    </source>
</evidence>
<organism evidence="9 10">
    <name type="scientific">Bombardia bombarda</name>
    <dbReference type="NCBI Taxonomy" id="252184"/>
    <lineage>
        <taxon>Eukaryota</taxon>
        <taxon>Fungi</taxon>
        <taxon>Dikarya</taxon>
        <taxon>Ascomycota</taxon>
        <taxon>Pezizomycotina</taxon>
        <taxon>Sordariomycetes</taxon>
        <taxon>Sordariomycetidae</taxon>
        <taxon>Sordariales</taxon>
        <taxon>Lasiosphaeriaceae</taxon>
        <taxon>Bombardia</taxon>
    </lineage>
</organism>
<dbReference type="Pfam" id="PF12697">
    <property type="entry name" value="Abhydrolase_6"/>
    <property type="match status" value="1"/>
</dbReference>
<dbReference type="InterPro" id="IPR029058">
    <property type="entry name" value="AB_hydrolase_fold"/>
</dbReference>
<evidence type="ECO:0000313" key="10">
    <source>
        <dbReference type="Proteomes" id="UP001174934"/>
    </source>
</evidence>
<reference evidence="9" key="1">
    <citation type="submission" date="2023-06" db="EMBL/GenBank/DDBJ databases">
        <title>Genome-scale phylogeny and comparative genomics of the fungal order Sordariales.</title>
        <authorList>
            <consortium name="Lawrence Berkeley National Laboratory"/>
            <person name="Hensen N."/>
            <person name="Bonometti L."/>
            <person name="Westerberg I."/>
            <person name="Brannstrom I.O."/>
            <person name="Guillou S."/>
            <person name="Cros-Aarteil S."/>
            <person name="Calhoun S."/>
            <person name="Haridas S."/>
            <person name="Kuo A."/>
            <person name="Mondo S."/>
            <person name="Pangilinan J."/>
            <person name="Riley R."/>
            <person name="LaButti K."/>
            <person name="Andreopoulos B."/>
            <person name="Lipzen A."/>
            <person name="Chen C."/>
            <person name="Yanf M."/>
            <person name="Daum C."/>
            <person name="Ng V."/>
            <person name="Clum A."/>
            <person name="Steindorff A."/>
            <person name="Ohm R."/>
            <person name="Martin F."/>
            <person name="Silar P."/>
            <person name="Natvig D."/>
            <person name="Lalanne C."/>
            <person name="Gautier V."/>
            <person name="Ament-velasquez S.L."/>
            <person name="Kruys A."/>
            <person name="Hutchinson M.I."/>
            <person name="Powell A.J."/>
            <person name="Barry K."/>
            <person name="Miller A.N."/>
            <person name="Grigoriev I.V."/>
            <person name="Debuchy R."/>
            <person name="Gladieux P."/>
            <person name="Thoren M.H."/>
            <person name="Johannesson H."/>
        </authorList>
    </citation>
    <scope>NUCLEOTIDE SEQUENCE</scope>
    <source>
        <strain evidence="9">SMH3391-2</strain>
    </source>
</reference>
<dbReference type="AlphaFoldDB" id="A0AA39TII7"/>
<name>A0AA39TII7_9PEZI</name>
<dbReference type="PANTHER" id="PTHR48182">
    <property type="entry name" value="PROTEIN SERAC1"/>
    <property type="match status" value="1"/>
</dbReference>
<evidence type="ECO:0000259" key="8">
    <source>
        <dbReference type="Pfam" id="PF12697"/>
    </source>
</evidence>
<dbReference type="Proteomes" id="UP001174934">
    <property type="component" value="Unassembled WGS sequence"/>
</dbReference>
<keyword evidence="4" id="KW-0256">Endoplasmic reticulum</keyword>
<dbReference type="PANTHER" id="PTHR48182:SF2">
    <property type="entry name" value="PROTEIN SERAC1"/>
    <property type="match status" value="1"/>
</dbReference>
<comment type="subcellular location">
    <subcellularLocation>
        <location evidence="2">Endoplasmic reticulum</location>
    </subcellularLocation>
    <subcellularLocation>
        <location evidence="3">Membrane</location>
    </subcellularLocation>
    <subcellularLocation>
        <location evidence="1">Mitochondrion</location>
    </subcellularLocation>
</comment>
<dbReference type="Gene3D" id="3.40.50.1820">
    <property type="entry name" value="alpha/beta hydrolase"/>
    <property type="match status" value="1"/>
</dbReference>
<evidence type="ECO:0000256" key="1">
    <source>
        <dbReference type="ARBA" id="ARBA00004173"/>
    </source>
</evidence>
<dbReference type="EMBL" id="JAULSR010000008">
    <property type="protein sequence ID" value="KAK0612772.1"/>
    <property type="molecule type" value="Genomic_DNA"/>
</dbReference>
<evidence type="ECO:0000256" key="5">
    <source>
        <dbReference type="ARBA" id="ARBA00023128"/>
    </source>
</evidence>
<evidence type="ECO:0000256" key="7">
    <source>
        <dbReference type="SAM" id="MobiDB-lite"/>
    </source>
</evidence>
<gene>
    <name evidence="9" type="ORF">B0T17DRAFT_384102</name>
</gene>
<keyword evidence="6" id="KW-0472">Membrane</keyword>
<accession>A0AA39TII7</accession>
<proteinExistence type="predicted"/>
<protein>
    <recommendedName>
        <fullName evidence="8">AB hydrolase-1 domain-containing protein</fullName>
    </recommendedName>
</protein>
<feature type="region of interest" description="Disordered" evidence="7">
    <location>
        <begin position="1"/>
        <end position="24"/>
    </location>
</feature>
<evidence type="ECO:0000256" key="6">
    <source>
        <dbReference type="ARBA" id="ARBA00023136"/>
    </source>
</evidence>
<feature type="compositionally biased region" description="Polar residues" evidence="7">
    <location>
        <begin position="7"/>
        <end position="24"/>
    </location>
</feature>
<feature type="domain" description="AB hydrolase-1" evidence="8">
    <location>
        <begin position="84"/>
        <end position="220"/>
    </location>
</feature>
<evidence type="ECO:0000256" key="4">
    <source>
        <dbReference type="ARBA" id="ARBA00022824"/>
    </source>
</evidence>
<keyword evidence="5" id="KW-0496">Mitochondrion</keyword>
<dbReference type="InterPro" id="IPR000073">
    <property type="entry name" value="AB_hydrolase_1"/>
</dbReference>
<keyword evidence="10" id="KW-1185">Reference proteome</keyword>
<dbReference type="SUPFAM" id="SSF53474">
    <property type="entry name" value="alpha/beta-Hydrolases"/>
    <property type="match status" value="1"/>
</dbReference>
<evidence type="ECO:0000256" key="3">
    <source>
        <dbReference type="ARBA" id="ARBA00004370"/>
    </source>
</evidence>
<sequence length="298" mass="33033">MDAMTDATPSRSNTSGSSNFDPTTDSLLLRHTGSGFTQWTPPEIDSPARDIDDAATAARLTRVDHPRSSFSLITAGQDPINCDIIFVHGLSGDDKSTWKCGSVSWPDMLAQEFKHSRLLSFNYDRSIWTGSNMRAMQSVAEQFLLKLTMHRRRDAVGHRPIIFVAHSLGGWLVKAAVALAKGYASLVDLGPTYGDINESTRGIVFFGTPHRTRTVLGWHSVVNRIRAASTYIGNSTEEDVRDTTLEEDRPKPTFMRLLSSFESSLDDGHSTIYSCYENHETGTDRLATLVSPSFWLLT</sequence>
<dbReference type="GO" id="GO:0016020">
    <property type="term" value="C:membrane"/>
    <property type="evidence" value="ECO:0007669"/>
    <property type="project" value="UniProtKB-SubCell"/>
</dbReference>